<dbReference type="FunFam" id="3.30.160.810:FF:000001">
    <property type="entry name" value="50S ribosomal protein L3"/>
    <property type="match status" value="1"/>
</dbReference>
<dbReference type="FunFam" id="2.40.30.10:FF:000004">
    <property type="entry name" value="50S ribosomal protein L3"/>
    <property type="match status" value="1"/>
</dbReference>
<dbReference type="InterPro" id="IPR019927">
    <property type="entry name" value="Ribosomal_uL3_bac/org-type"/>
</dbReference>
<evidence type="ECO:0000256" key="2">
    <source>
        <dbReference type="ARBA" id="ARBA00022730"/>
    </source>
</evidence>
<dbReference type="AlphaFoldDB" id="A0A9D1G7D9"/>
<accession>A0A9D1G7D9</accession>
<dbReference type="GO" id="GO:0003735">
    <property type="term" value="F:structural constituent of ribosome"/>
    <property type="evidence" value="ECO:0007669"/>
    <property type="project" value="UniProtKB-UniRule"/>
</dbReference>
<comment type="caution">
    <text evidence="8">The sequence shown here is derived from an EMBL/GenBank/DDBJ whole genome shotgun (WGS) entry which is preliminary data.</text>
</comment>
<dbReference type="NCBIfam" id="TIGR03625">
    <property type="entry name" value="L3_bact"/>
    <property type="match status" value="1"/>
</dbReference>
<proteinExistence type="inferred from homology"/>
<name>A0A9D1G7D9_9FIRM</name>
<protein>
    <recommendedName>
        <fullName evidence="6 7">Large ribosomal subunit protein uL3</fullName>
    </recommendedName>
</protein>
<dbReference type="Pfam" id="PF00297">
    <property type="entry name" value="Ribosomal_L3"/>
    <property type="match status" value="1"/>
</dbReference>
<comment type="subunit">
    <text evidence="7">Part of the 50S ribosomal subunit. Forms a cluster with proteins L14 and L19.</text>
</comment>
<dbReference type="SUPFAM" id="SSF50447">
    <property type="entry name" value="Translation proteins"/>
    <property type="match status" value="1"/>
</dbReference>
<dbReference type="GO" id="GO:0022625">
    <property type="term" value="C:cytosolic large ribosomal subunit"/>
    <property type="evidence" value="ECO:0007669"/>
    <property type="project" value="TreeGrafter"/>
</dbReference>
<dbReference type="InterPro" id="IPR000597">
    <property type="entry name" value="Ribosomal_uL3"/>
</dbReference>
<sequence>MKAILGRKVGMTQVFATDGTLIPVTVVEVLPNVVLQKRTLEKDGYEAVQLGYEDKKEKNATKAELGHVKKANTTPKRFIKEVQGDEMNAYEVGSQVTVDLFKVGELVDVIGVNKGKGFQGSIKRHGYSKGPMGHGSGYHRGIGSIATSGRTNNRVHPGTKMPGHMGNAQTTILNLQVIAVDAQKNAMLIKGAIPGPNRGLVTIRSAVKYTKHVPAAKTLFVRSAQAE</sequence>
<dbReference type="PANTHER" id="PTHR11229:SF16">
    <property type="entry name" value="LARGE RIBOSOMAL SUBUNIT PROTEIN UL3C"/>
    <property type="match status" value="1"/>
</dbReference>
<evidence type="ECO:0000256" key="3">
    <source>
        <dbReference type="ARBA" id="ARBA00022884"/>
    </source>
</evidence>
<evidence type="ECO:0000313" key="8">
    <source>
        <dbReference type="EMBL" id="HIT17056.1"/>
    </source>
</evidence>
<reference evidence="8" key="2">
    <citation type="journal article" date="2021" name="PeerJ">
        <title>Extensive microbial diversity within the chicken gut microbiome revealed by metagenomics and culture.</title>
        <authorList>
            <person name="Gilroy R."/>
            <person name="Ravi A."/>
            <person name="Getino M."/>
            <person name="Pursley I."/>
            <person name="Horton D.L."/>
            <person name="Alikhan N.F."/>
            <person name="Baker D."/>
            <person name="Gharbi K."/>
            <person name="Hall N."/>
            <person name="Watson M."/>
            <person name="Adriaenssens E.M."/>
            <person name="Foster-Nyarko E."/>
            <person name="Jarju S."/>
            <person name="Secka A."/>
            <person name="Antonio M."/>
            <person name="Oren A."/>
            <person name="Chaudhuri R.R."/>
            <person name="La Ragione R."/>
            <person name="Hildebrand F."/>
            <person name="Pallen M.J."/>
        </authorList>
    </citation>
    <scope>NUCLEOTIDE SEQUENCE</scope>
    <source>
        <strain evidence="8">14508</strain>
    </source>
</reference>
<dbReference type="Proteomes" id="UP000886893">
    <property type="component" value="Unassembled WGS sequence"/>
</dbReference>
<reference evidence="8" key="1">
    <citation type="submission" date="2020-10" db="EMBL/GenBank/DDBJ databases">
        <authorList>
            <person name="Gilroy R."/>
        </authorList>
    </citation>
    <scope>NUCLEOTIDE SEQUENCE</scope>
    <source>
        <strain evidence="8">14508</strain>
    </source>
</reference>
<dbReference type="GO" id="GO:0006412">
    <property type="term" value="P:translation"/>
    <property type="evidence" value="ECO:0007669"/>
    <property type="project" value="UniProtKB-UniRule"/>
</dbReference>
<dbReference type="HAMAP" id="MF_01325_B">
    <property type="entry name" value="Ribosomal_uL3_B"/>
    <property type="match status" value="1"/>
</dbReference>
<keyword evidence="5 7" id="KW-0687">Ribonucleoprotein</keyword>
<evidence type="ECO:0000313" key="9">
    <source>
        <dbReference type="Proteomes" id="UP000886893"/>
    </source>
</evidence>
<keyword evidence="3 7" id="KW-0694">RNA-binding</keyword>
<dbReference type="EMBL" id="DVKI01000048">
    <property type="protein sequence ID" value="HIT17056.1"/>
    <property type="molecule type" value="Genomic_DNA"/>
</dbReference>
<dbReference type="Gene3D" id="3.30.160.810">
    <property type="match status" value="1"/>
</dbReference>
<evidence type="ECO:0000256" key="5">
    <source>
        <dbReference type="ARBA" id="ARBA00023274"/>
    </source>
</evidence>
<keyword evidence="2 7" id="KW-0699">rRNA-binding</keyword>
<keyword evidence="4 7" id="KW-0689">Ribosomal protein</keyword>
<comment type="function">
    <text evidence="7">One of the primary rRNA binding proteins, it binds directly near the 3'-end of the 23S rRNA, where it nucleates assembly of the 50S subunit.</text>
</comment>
<dbReference type="GO" id="GO:0019843">
    <property type="term" value="F:rRNA binding"/>
    <property type="evidence" value="ECO:0007669"/>
    <property type="project" value="UniProtKB-UniRule"/>
</dbReference>
<evidence type="ECO:0000256" key="1">
    <source>
        <dbReference type="ARBA" id="ARBA00006540"/>
    </source>
</evidence>
<evidence type="ECO:0000256" key="7">
    <source>
        <dbReference type="HAMAP-Rule" id="MF_01325"/>
    </source>
</evidence>
<comment type="similarity">
    <text evidence="1 7">Belongs to the universal ribosomal protein uL3 family.</text>
</comment>
<dbReference type="Gene3D" id="2.40.30.10">
    <property type="entry name" value="Translation factors"/>
    <property type="match status" value="1"/>
</dbReference>
<evidence type="ECO:0000256" key="4">
    <source>
        <dbReference type="ARBA" id="ARBA00022980"/>
    </source>
</evidence>
<gene>
    <name evidence="7 8" type="primary">rplC</name>
    <name evidence="8" type="ORF">IAD04_01575</name>
</gene>
<dbReference type="PANTHER" id="PTHR11229">
    <property type="entry name" value="50S RIBOSOMAL PROTEIN L3"/>
    <property type="match status" value="1"/>
</dbReference>
<evidence type="ECO:0000256" key="6">
    <source>
        <dbReference type="ARBA" id="ARBA00035243"/>
    </source>
</evidence>
<organism evidence="8 9">
    <name type="scientific">Candidatus Caccosoma faecigallinarum</name>
    <dbReference type="NCBI Taxonomy" id="2840720"/>
    <lineage>
        <taxon>Bacteria</taxon>
        <taxon>Bacillati</taxon>
        <taxon>Bacillota</taxon>
        <taxon>Bacillota incertae sedis</taxon>
        <taxon>Candidatus Caccosoma</taxon>
    </lineage>
</organism>
<dbReference type="InterPro" id="IPR009000">
    <property type="entry name" value="Transl_B-barrel_sf"/>
</dbReference>